<dbReference type="AlphaFoldDB" id="A0ABD0P001"/>
<dbReference type="InterPro" id="IPR007110">
    <property type="entry name" value="Ig-like_dom"/>
</dbReference>
<name>A0ABD0P001_CIRMR</name>
<feature type="domain" description="Ig-like" evidence="1">
    <location>
        <begin position="9"/>
        <end position="100"/>
    </location>
</feature>
<evidence type="ECO:0000259" key="1">
    <source>
        <dbReference type="PROSITE" id="PS50835"/>
    </source>
</evidence>
<protein>
    <recommendedName>
        <fullName evidence="1">Ig-like domain-containing protein</fullName>
    </recommendedName>
</protein>
<dbReference type="Proteomes" id="UP001529510">
    <property type="component" value="Unassembled WGS sequence"/>
</dbReference>
<evidence type="ECO:0000313" key="2">
    <source>
        <dbReference type="EMBL" id="KAL0167449.1"/>
    </source>
</evidence>
<evidence type="ECO:0000313" key="3">
    <source>
        <dbReference type="Proteomes" id="UP001529510"/>
    </source>
</evidence>
<dbReference type="InterPro" id="IPR013783">
    <property type="entry name" value="Ig-like_fold"/>
</dbReference>
<sequence>MTVCSTDGPQAAPSKTEIGSKTPVVHVLPSSKHFLSCKMLSHHATYHWEHGKMRKECFRSEQHCLYLIDGMNKTHEGTYECISSEKGYKRTVIRYELSMSRSDTHRLTPALLLLLTT</sequence>
<feature type="non-terminal residue" evidence="2">
    <location>
        <position position="117"/>
    </location>
</feature>
<dbReference type="EMBL" id="JAMKFB020000018">
    <property type="protein sequence ID" value="KAL0167449.1"/>
    <property type="molecule type" value="Genomic_DNA"/>
</dbReference>
<dbReference type="FunFam" id="2.60.40.10:FF:001170">
    <property type="entry name" value="Sema domain, immunoglobulin domain (Ig), short basic domain, secreted, (Semaphorin) 3F"/>
    <property type="match status" value="1"/>
</dbReference>
<dbReference type="SUPFAM" id="SSF48726">
    <property type="entry name" value="Immunoglobulin"/>
    <property type="match status" value="1"/>
</dbReference>
<accession>A0ABD0P001</accession>
<dbReference type="InterPro" id="IPR036179">
    <property type="entry name" value="Ig-like_dom_sf"/>
</dbReference>
<comment type="caution">
    <text evidence="2">The sequence shown here is derived from an EMBL/GenBank/DDBJ whole genome shotgun (WGS) entry which is preliminary data.</text>
</comment>
<dbReference type="Gene3D" id="2.60.40.10">
    <property type="entry name" value="Immunoglobulins"/>
    <property type="match status" value="1"/>
</dbReference>
<keyword evidence="3" id="KW-1185">Reference proteome</keyword>
<organism evidence="2 3">
    <name type="scientific">Cirrhinus mrigala</name>
    <name type="common">Mrigala</name>
    <dbReference type="NCBI Taxonomy" id="683832"/>
    <lineage>
        <taxon>Eukaryota</taxon>
        <taxon>Metazoa</taxon>
        <taxon>Chordata</taxon>
        <taxon>Craniata</taxon>
        <taxon>Vertebrata</taxon>
        <taxon>Euteleostomi</taxon>
        <taxon>Actinopterygii</taxon>
        <taxon>Neopterygii</taxon>
        <taxon>Teleostei</taxon>
        <taxon>Ostariophysi</taxon>
        <taxon>Cypriniformes</taxon>
        <taxon>Cyprinidae</taxon>
        <taxon>Labeoninae</taxon>
        <taxon>Labeonini</taxon>
        <taxon>Cirrhinus</taxon>
    </lineage>
</organism>
<proteinExistence type="predicted"/>
<gene>
    <name evidence="2" type="ORF">M9458_035671</name>
</gene>
<dbReference type="PROSITE" id="PS50835">
    <property type="entry name" value="IG_LIKE"/>
    <property type="match status" value="1"/>
</dbReference>
<reference evidence="2 3" key="1">
    <citation type="submission" date="2024-05" db="EMBL/GenBank/DDBJ databases">
        <title>Genome sequencing and assembly of Indian major carp, Cirrhinus mrigala (Hamilton, 1822).</title>
        <authorList>
            <person name="Mohindra V."/>
            <person name="Chowdhury L.M."/>
            <person name="Lal K."/>
            <person name="Jena J.K."/>
        </authorList>
    </citation>
    <scope>NUCLEOTIDE SEQUENCE [LARGE SCALE GENOMIC DNA]</scope>
    <source>
        <strain evidence="2">CM1030</strain>
        <tissue evidence="2">Blood</tissue>
    </source>
</reference>